<organism evidence="3 4">
    <name type="scientific">Candidatus Acutalibacter ornithocaccae</name>
    <dbReference type="NCBI Taxonomy" id="2838416"/>
    <lineage>
        <taxon>Bacteria</taxon>
        <taxon>Bacillati</taxon>
        <taxon>Bacillota</taxon>
        <taxon>Clostridia</taxon>
        <taxon>Eubacteriales</taxon>
        <taxon>Acutalibacteraceae</taxon>
        <taxon>Acutalibacter</taxon>
    </lineage>
</organism>
<gene>
    <name evidence="3" type="ORF">H9942_00540</name>
</gene>
<feature type="domain" description="Phage-like element PBSX protein XkdF" evidence="2">
    <location>
        <begin position="45"/>
        <end position="158"/>
    </location>
</feature>
<comment type="caution">
    <text evidence="3">The sequence shown here is derived from an EMBL/GenBank/DDBJ whole genome shotgun (WGS) entry which is preliminary data.</text>
</comment>
<feature type="compositionally biased region" description="Acidic residues" evidence="1">
    <location>
        <begin position="309"/>
        <end position="331"/>
    </location>
</feature>
<evidence type="ECO:0000313" key="4">
    <source>
        <dbReference type="Proteomes" id="UP000824214"/>
    </source>
</evidence>
<dbReference type="Pfam" id="PF14550">
    <property type="entry name" value="Peptidase_S78_2"/>
    <property type="match status" value="1"/>
</dbReference>
<dbReference type="EMBL" id="DWXZ01000008">
    <property type="protein sequence ID" value="HJB36539.1"/>
    <property type="molecule type" value="Genomic_DNA"/>
</dbReference>
<evidence type="ECO:0000313" key="3">
    <source>
        <dbReference type="EMBL" id="HJB36539.1"/>
    </source>
</evidence>
<feature type="compositionally biased region" description="Basic and acidic residues" evidence="1">
    <location>
        <begin position="355"/>
        <end position="372"/>
    </location>
</feature>
<sequence length="444" mass="49455">MKKAYEITDAKIQFVSLVDKAANKRKFLIKKEAGGRATFTTYGRIVKADAENHYVTGIVYEPMTEDSHGNFMTEAEITKAAYYFAKNGSKVDLQHSFEPMDGATVVESWIAKADFDIGGETIKKGTWLMTVEVADESVWEGIEKGEITGFSMGGLGNYSEEDVELDKVSKQEATTERKGLLQKLANSLGFELVEKGAMADKYAMRSKCSQFWACLNTFEEIVHHYNPMTDRYEFEQDESTVREALEEFNTIMTEILTSGQNLAEPLAKSMPVEKAGRKMSGKNFEALKGIYESLGTFINAFEDKADEAPPADEQADEQQQDPENQPDEKEDEDVKKSEVETIVENAVSAAVSKALGDEATKKEDDKLEKSEEVTPELIEQLVEKAVAKAMEPKEDPISLEQVQEMITKAVNSAVEPVLKSKGLPTAMETVEKGEEKQHYLHGIL</sequence>
<proteinExistence type="predicted"/>
<name>A0A9D2LWX7_9FIRM</name>
<evidence type="ECO:0000259" key="2">
    <source>
        <dbReference type="Pfam" id="PF14550"/>
    </source>
</evidence>
<dbReference type="Proteomes" id="UP000824214">
    <property type="component" value="Unassembled WGS sequence"/>
</dbReference>
<accession>A0A9D2LWX7</accession>
<feature type="region of interest" description="Disordered" evidence="1">
    <location>
        <begin position="306"/>
        <end position="338"/>
    </location>
</feature>
<reference evidence="3" key="2">
    <citation type="submission" date="2021-04" db="EMBL/GenBank/DDBJ databases">
        <authorList>
            <person name="Gilroy R."/>
        </authorList>
    </citation>
    <scope>NUCLEOTIDE SEQUENCE</scope>
    <source>
        <strain evidence="3">ChiBcolR8-3208</strain>
    </source>
</reference>
<dbReference type="InterPro" id="IPR027924">
    <property type="entry name" value="XkdF"/>
</dbReference>
<protein>
    <recommendedName>
        <fullName evidence="2">Phage-like element PBSX protein XkdF domain-containing protein</fullName>
    </recommendedName>
</protein>
<feature type="region of interest" description="Disordered" evidence="1">
    <location>
        <begin position="354"/>
        <end position="374"/>
    </location>
</feature>
<dbReference type="AlphaFoldDB" id="A0A9D2LWX7"/>
<reference evidence="3" key="1">
    <citation type="journal article" date="2021" name="PeerJ">
        <title>Extensive microbial diversity within the chicken gut microbiome revealed by metagenomics and culture.</title>
        <authorList>
            <person name="Gilroy R."/>
            <person name="Ravi A."/>
            <person name="Getino M."/>
            <person name="Pursley I."/>
            <person name="Horton D.L."/>
            <person name="Alikhan N.F."/>
            <person name="Baker D."/>
            <person name="Gharbi K."/>
            <person name="Hall N."/>
            <person name="Watson M."/>
            <person name="Adriaenssens E.M."/>
            <person name="Foster-Nyarko E."/>
            <person name="Jarju S."/>
            <person name="Secka A."/>
            <person name="Antonio M."/>
            <person name="Oren A."/>
            <person name="Chaudhuri R.R."/>
            <person name="La Ragione R."/>
            <person name="Hildebrand F."/>
            <person name="Pallen M.J."/>
        </authorList>
    </citation>
    <scope>NUCLEOTIDE SEQUENCE</scope>
    <source>
        <strain evidence="3">ChiBcolR8-3208</strain>
    </source>
</reference>
<evidence type="ECO:0000256" key="1">
    <source>
        <dbReference type="SAM" id="MobiDB-lite"/>
    </source>
</evidence>